<protein>
    <submittedName>
        <fullName evidence="1">Uncharacterized protein</fullName>
    </submittedName>
</protein>
<dbReference type="Proteomes" id="UP001159363">
    <property type="component" value="Chromosome 3"/>
</dbReference>
<gene>
    <name evidence="1" type="ORF">PR048_007591</name>
</gene>
<proteinExistence type="predicted"/>
<keyword evidence="2" id="KW-1185">Reference proteome</keyword>
<reference evidence="1 2" key="1">
    <citation type="submission" date="2023-02" db="EMBL/GenBank/DDBJ databases">
        <title>LHISI_Scaffold_Assembly.</title>
        <authorList>
            <person name="Stuart O.P."/>
            <person name="Cleave R."/>
            <person name="Magrath M.J.L."/>
            <person name="Mikheyev A.S."/>
        </authorList>
    </citation>
    <scope>NUCLEOTIDE SEQUENCE [LARGE SCALE GENOMIC DNA]</scope>
    <source>
        <strain evidence="1">Daus_M_001</strain>
        <tissue evidence="1">Leg muscle</tissue>
    </source>
</reference>
<evidence type="ECO:0000313" key="2">
    <source>
        <dbReference type="Proteomes" id="UP001159363"/>
    </source>
</evidence>
<dbReference type="Gene3D" id="3.90.320.10">
    <property type="match status" value="1"/>
</dbReference>
<dbReference type="InterPro" id="IPR011604">
    <property type="entry name" value="PDDEXK-like_dom_sf"/>
</dbReference>
<sequence>METQHDPRRGKKTQLRLNARRKKNKTIKGRKRRMIGNKMVYLKENDSRMKLLCADNIQDADMELSAGIGDTPRTIFKKTPEGIGAYDVYVATIPASHQSDPELNLKTNSFFGSFEIRQRNLSLWIAERSKRITASNFGEIGRFRPTTSREKSHICVIQRFLRMRSDQPTNHLQSHHFRNSWKSKSSLLAYCVDPDLPWRAATPDDLVGTYALAEVNCPVTARNLSPQEAIEEKKLTYCILKAEGKSSVQVPSVRAPSHFARQILLFCTTESEGNIRKNETLVNFFMECLFQEIIDPRYTRGMAIGERPQFLYCIKRKQSGDLSIK</sequence>
<organism evidence="1 2">
    <name type="scientific">Dryococelus australis</name>
    <dbReference type="NCBI Taxonomy" id="614101"/>
    <lineage>
        <taxon>Eukaryota</taxon>
        <taxon>Metazoa</taxon>
        <taxon>Ecdysozoa</taxon>
        <taxon>Arthropoda</taxon>
        <taxon>Hexapoda</taxon>
        <taxon>Insecta</taxon>
        <taxon>Pterygota</taxon>
        <taxon>Neoptera</taxon>
        <taxon>Polyneoptera</taxon>
        <taxon>Phasmatodea</taxon>
        <taxon>Verophasmatodea</taxon>
        <taxon>Anareolatae</taxon>
        <taxon>Phasmatidae</taxon>
        <taxon>Eurycanthinae</taxon>
        <taxon>Dryococelus</taxon>
    </lineage>
</organism>
<comment type="caution">
    <text evidence="1">The sequence shown here is derived from an EMBL/GenBank/DDBJ whole genome shotgun (WGS) entry which is preliminary data.</text>
</comment>
<accession>A0ABQ9HUN0</accession>
<dbReference type="EMBL" id="JARBHB010000003">
    <property type="protein sequence ID" value="KAJ8888104.1"/>
    <property type="molecule type" value="Genomic_DNA"/>
</dbReference>
<evidence type="ECO:0000313" key="1">
    <source>
        <dbReference type="EMBL" id="KAJ8888104.1"/>
    </source>
</evidence>
<name>A0ABQ9HUN0_9NEOP</name>